<protein>
    <recommendedName>
        <fullName evidence="3">Ig-like domain-containing protein</fullName>
    </recommendedName>
</protein>
<accession>A0A8K0FZY3</accession>
<feature type="domain" description="Ig-like" evidence="3">
    <location>
        <begin position="148"/>
        <end position="226"/>
    </location>
</feature>
<proteinExistence type="predicted"/>
<dbReference type="Pfam" id="PF13927">
    <property type="entry name" value="Ig_3"/>
    <property type="match status" value="1"/>
</dbReference>
<keyword evidence="2" id="KW-1133">Transmembrane helix</keyword>
<feature type="transmembrane region" description="Helical" evidence="2">
    <location>
        <begin position="358"/>
        <end position="382"/>
    </location>
</feature>
<keyword evidence="2" id="KW-0472">Membrane</keyword>
<dbReference type="Pfam" id="PF00047">
    <property type="entry name" value="ig"/>
    <property type="match status" value="1"/>
</dbReference>
<evidence type="ECO:0000259" key="3">
    <source>
        <dbReference type="PROSITE" id="PS50835"/>
    </source>
</evidence>
<dbReference type="InterPro" id="IPR007110">
    <property type="entry name" value="Ig-like_dom"/>
</dbReference>
<organism evidence="4 5">
    <name type="scientific">Ignelater luminosus</name>
    <name type="common">Cucubano</name>
    <name type="synonym">Pyrophorus luminosus</name>
    <dbReference type="NCBI Taxonomy" id="2038154"/>
    <lineage>
        <taxon>Eukaryota</taxon>
        <taxon>Metazoa</taxon>
        <taxon>Ecdysozoa</taxon>
        <taxon>Arthropoda</taxon>
        <taxon>Hexapoda</taxon>
        <taxon>Insecta</taxon>
        <taxon>Pterygota</taxon>
        <taxon>Neoptera</taxon>
        <taxon>Endopterygota</taxon>
        <taxon>Coleoptera</taxon>
        <taxon>Polyphaga</taxon>
        <taxon>Elateriformia</taxon>
        <taxon>Elateroidea</taxon>
        <taxon>Elateridae</taxon>
        <taxon>Agrypninae</taxon>
        <taxon>Pyrophorini</taxon>
        <taxon>Ignelater</taxon>
    </lineage>
</organism>
<dbReference type="InterPro" id="IPR003599">
    <property type="entry name" value="Ig_sub"/>
</dbReference>
<dbReference type="OrthoDB" id="8825892at2759"/>
<feature type="region of interest" description="Disordered" evidence="1">
    <location>
        <begin position="564"/>
        <end position="583"/>
    </location>
</feature>
<feature type="domain" description="Ig-like" evidence="3">
    <location>
        <begin position="51"/>
        <end position="143"/>
    </location>
</feature>
<dbReference type="InterPro" id="IPR003598">
    <property type="entry name" value="Ig_sub2"/>
</dbReference>
<dbReference type="PANTHER" id="PTHR23278:SF30">
    <property type="entry name" value="SIDESTEP VIII, ISOFORM B"/>
    <property type="match status" value="1"/>
</dbReference>
<dbReference type="InterPro" id="IPR013783">
    <property type="entry name" value="Ig-like_fold"/>
</dbReference>
<evidence type="ECO:0000313" key="4">
    <source>
        <dbReference type="EMBL" id="KAF2880738.1"/>
    </source>
</evidence>
<dbReference type="PROSITE" id="PS50835">
    <property type="entry name" value="IG_LIKE"/>
    <property type="match status" value="2"/>
</dbReference>
<gene>
    <name evidence="4" type="ORF">ILUMI_25438</name>
</gene>
<dbReference type="EMBL" id="VTPC01090917">
    <property type="protein sequence ID" value="KAF2880738.1"/>
    <property type="molecule type" value="Genomic_DNA"/>
</dbReference>
<dbReference type="SMART" id="SM00408">
    <property type="entry name" value="IGc2"/>
    <property type="match status" value="2"/>
</dbReference>
<feature type="compositionally biased region" description="Polar residues" evidence="1">
    <location>
        <begin position="572"/>
        <end position="583"/>
    </location>
</feature>
<evidence type="ECO:0000256" key="2">
    <source>
        <dbReference type="SAM" id="Phobius"/>
    </source>
</evidence>
<dbReference type="CDD" id="cd00096">
    <property type="entry name" value="Ig"/>
    <property type="match status" value="1"/>
</dbReference>
<evidence type="ECO:0000313" key="5">
    <source>
        <dbReference type="Proteomes" id="UP000801492"/>
    </source>
</evidence>
<reference evidence="4" key="1">
    <citation type="submission" date="2019-08" db="EMBL/GenBank/DDBJ databases">
        <title>The genome of the North American firefly Photinus pyralis.</title>
        <authorList>
            <consortium name="Photinus pyralis genome working group"/>
            <person name="Fallon T.R."/>
            <person name="Sander Lower S.E."/>
            <person name="Weng J.-K."/>
        </authorList>
    </citation>
    <scope>NUCLEOTIDE SEQUENCE</scope>
    <source>
        <strain evidence="4">TRF0915ILg1</strain>
        <tissue evidence="4">Whole body</tissue>
    </source>
</reference>
<keyword evidence="5" id="KW-1185">Reference proteome</keyword>
<dbReference type="InterPro" id="IPR036116">
    <property type="entry name" value="FN3_sf"/>
</dbReference>
<dbReference type="Proteomes" id="UP000801492">
    <property type="component" value="Unassembled WGS sequence"/>
</dbReference>
<dbReference type="Gene3D" id="2.60.40.10">
    <property type="entry name" value="Immunoglobulins"/>
    <property type="match status" value="3"/>
</dbReference>
<dbReference type="PANTHER" id="PTHR23278">
    <property type="entry name" value="SIDESTEP PROTEIN"/>
    <property type="match status" value="1"/>
</dbReference>
<name>A0A8K0FZY3_IGNLU</name>
<dbReference type="InterPro" id="IPR036179">
    <property type="entry name" value="Ig-like_dom_sf"/>
</dbReference>
<keyword evidence="2" id="KW-0812">Transmembrane</keyword>
<sequence length="583" mass="64266">TSPDGNTTISILTFVPSIEDAGKYLSCRGQQQLIIDSGIEDGWRLDIHHVPLVTLELGSNLNGSTIREGVDVYFECNIKSNPWVYRVSWRHNGKILHNNPSSGTIVSNQSLVLQSVTKSRAGLYTCVGSNQEGDGESNPVQLDVKFAPTCRPGQTRAYGIARLEIAEIRCELEANPTDIQFSWKFNNSDNNALIVELPQNQITTDRSRSTLSYKPTAEYDYGTLLCSGKNEVGEQKDPCVFYINPAGKPDALSNCTIQNQTTESLFVECIEGFDGGLQQEFIMEIYDMQTHKLVSSVSSKNPVFIVGGLESGLSFNVELYASNKKGRSNVVRLQAFTLKSAEKRTATTTTIPFHISPMLGALIGIVAALMLVAIIIVIVIRFRNCGSEHELKAHDDEGLSLSATQCTANSADKTNNEPNMDLNGSVESLEEKNPDIIPQNNADEYYQDDKHTFVMLNNVPERSYPRAPVPVLIGVGQKSDGQFAQRSIPHRGVPFVIYDKSIPVTEALHMGDPSMTELIGGNRMFPCLQPLSPSYMTTLQRKQRQFIDPHRSCSAIPLQRRVNDEGVGGESASINSRQNLEPC</sequence>
<evidence type="ECO:0000256" key="1">
    <source>
        <dbReference type="SAM" id="MobiDB-lite"/>
    </source>
</evidence>
<dbReference type="SUPFAM" id="SSF49265">
    <property type="entry name" value="Fibronectin type III"/>
    <property type="match status" value="1"/>
</dbReference>
<dbReference type="SUPFAM" id="SSF48726">
    <property type="entry name" value="Immunoglobulin"/>
    <property type="match status" value="2"/>
</dbReference>
<dbReference type="InterPro" id="IPR013151">
    <property type="entry name" value="Immunoglobulin_dom"/>
</dbReference>
<dbReference type="SMART" id="SM00409">
    <property type="entry name" value="IG"/>
    <property type="match status" value="1"/>
</dbReference>
<comment type="caution">
    <text evidence="4">The sequence shown here is derived from an EMBL/GenBank/DDBJ whole genome shotgun (WGS) entry which is preliminary data.</text>
</comment>
<feature type="non-terminal residue" evidence="4">
    <location>
        <position position="583"/>
    </location>
</feature>
<dbReference type="AlphaFoldDB" id="A0A8K0FZY3"/>